<dbReference type="PANTHER" id="PTHR46910:SF25">
    <property type="entry name" value="ABC-TRANSPORTER-REGULATING TRANSCRIPTION FACTOR"/>
    <property type="match status" value="1"/>
</dbReference>
<evidence type="ECO:0000256" key="1">
    <source>
        <dbReference type="ARBA" id="ARBA00023242"/>
    </source>
</evidence>
<dbReference type="GO" id="GO:0000981">
    <property type="term" value="F:DNA-binding transcription factor activity, RNA polymerase II-specific"/>
    <property type="evidence" value="ECO:0007669"/>
    <property type="project" value="InterPro"/>
</dbReference>
<evidence type="ECO:0000256" key="2">
    <source>
        <dbReference type="SAM" id="MobiDB-lite"/>
    </source>
</evidence>
<dbReference type="GO" id="GO:0008270">
    <property type="term" value="F:zinc ion binding"/>
    <property type="evidence" value="ECO:0007669"/>
    <property type="project" value="InterPro"/>
</dbReference>
<keyword evidence="4" id="KW-1185">Reference proteome</keyword>
<dbReference type="STRING" id="913774.A0A0C3GLM1"/>
<dbReference type="InterPro" id="IPR050987">
    <property type="entry name" value="AtrR-like"/>
</dbReference>
<evidence type="ECO:0008006" key="5">
    <source>
        <dbReference type="Google" id="ProtNLM"/>
    </source>
</evidence>
<evidence type="ECO:0000313" key="4">
    <source>
        <dbReference type="Proteomes" id="UP000054321"/>
    </source>
</evidence>
<feature type="region of interest" description="Disordered" evidence="2">
    <location>
        <begin position="655"/>
        <end position="711"/>
    </location>
</feature>
<reference evidence="4" key="2">
    <citation type="submission" date="2015-01" db="EMBL/GenBank/DDBJ databases">
        <title>Evolutionary Origins and Diversification of the Mycorrhizal Mutualists.</title>
        <authorList>
            <consortium name="DOE Joint Genome Institute"/>
            <consortium name="Mycorrhizal Genomics Consortium"/>
            <person name="Kohler A."/>
            <person name="Kuo A."/>
            <person name="Nagy L.G."/>
            <person name="Floudas D."/>
            <person name="Copeland A."/>
            <person name="Barry K.W."/>
            <person name="Cichocki N."/>
            <person name="Veneault-Fourrey C."/>
            <person name="LaButti K."/>
            <person name="Lindquist E.A."/>
            <person name="Lipzen A."/>
            <person name="Lundell T."/>
            <person name="Morin E."/>
            <person name="Murat C."/>
            <person name="Riley R."/>
            <person name="Ohm R."/>
            <person name="Sun H."/>
            <person name="Tunlid A."/>
            <person name="Henrissat B."/>
            <person name="Grigoriev I.V."/>
            <person name="Hibbett D.S."/>
            <person name="Martin F."/>
        </authorList>
    </citation>
    <scope>NUCLEOTIDE SEQUENCE [LARGE SCALE GENOMIC DNA]</scope>
    <source>
        <strain evidence="4">Zn</strain>
    </source>
</reference>
<dbReference type="CDD" id="cd12148">
    <property type="entry name" value="fungal_TF_MHR"/>
    <property type="match status" value="1"/>
</dbReference>
<name>A0A0C3GLM1_OIDMZ</name>
<evidence type="ECO:0000313" key="3">
    <source>
        <dbReference type="EMBL" id="KIM97015.1"/>
    </source>
</evidence>
<dbReference type="PANTHER" id="PTHR46910">
    <property type="entry name" value="TRANSCRIPTION FACTOR PDR1"/>
    <property type="match status" value="1"/>
</dbReference>
<dbReference type="InterPro" id="IPR036864">
    <property type="entry name" value="Zn2-C6_fun-type_DNA-bd_sf"/>
</dbReference>
<dbReference type="OrthoDB" id="103819at2759"/>
<gene>
    <name evidence="3" type="ORF">OIDMADRAFT_44459</name>
</gene>
<accession>A0A0C3GLM1</accession>
<keyword evidence="1" id="KW-0539">Nucleus</keyword>
<dbReference type="CDD" id="cd00067">
    <property type="entry name" value="GAL4"/>
    <property type="match status" value="1"/>
</dbReference>
<feature type="compositionally biased region" description="Basic and acidic residues" evidence="2">
    <location>
        <begin position="682"/>
        <end position="693"/>
    </location>
</feature>
<dbReference type="Proteomes" id="UP000054321">
    <property type="component" value="Unassembled WGS sequence"/>
</dbReference>
<sequence length="711" mass="78948">MDMQNRSENVGPDLACTRCRERKIRCGRERPHYGDEDDDDDDPSVSASLCSDDSTYLHVCRNQVDMADRYHGPSSLFVLCNHFRVRVLATCQPSAPLQSMLQNLCAVAGVTEPFPSYSDQAVTHLLPEQQATAAIDHFLQHLDCTTDIFVHSNLLANLKRVYSQQPKPGDDTWVICFKAITLLVLGTEISAQANSPLFGDFAHSFLPSRAALVNFHLLTTSRLINVQTLILLSVAAQQFDPPGWAELIFTQACMLARTMGLQHAQLLPDETDDVETLERAKVLRSLYTRDKSLFVTRGSISWLPSYDSNISFQLDAAVERRAPYFDRFRLAMLQDNIYCLTHAASRGKASTMTKSSAALQSIEQQMVEYARSFSIFDSETSYSPHRALIPLEFLATRILALRNGSKPRHAEQLQLDSRASCLLLLIAHGDQDHRVHEAFKSFVSRENMAANCPINEAMPPATRGYEIPFSGVLDAFPLPAFFILLDSVLQPTENETMVQPIPDLDLLQRVSACYAHNMSRMQSNSHHRKVSWIFSQLLTMVDLIKQAQHQPETAVSPTPPTDKRLSAPPPYLPPLHPQAVDFSNLPTSLPQGCPSNLASAPTPPVDTFVPWDNWLFAPAPMTPGTPFGTSSLANGLGAPAPAPDLLLQVLPSIQDQTDSSGQPMQWPAAPEPTPTSRKRMKTHEELDSSEDRPSPMSEFLASQEIPFHLIS</sequence>
<dbReference type="SUPFAM" id="SSF57701">
    <property type="entry name" value="Zn2/Cys6 DNA-binding domain"/>
    <property type="match status" value="1"/>
</dbReference>
<dbReference type="InterPro" id="IPR001138">
    <property type="entry name" value="Zn2Cys6_DnaBD"/>
</dbReference>
<proteinExistence type="predicted"/>
<dbReference type="HOGENOM" id="CLU_016178_0_0_1"/>
<dbReference type="EMBL" id="KN832883">
    <property type="protein sequence ID" value="KIM97015.1"/>
    <property type="molecule type" value="Genomic_DNA"/>
</dbReference>
<organism evidence="3 4">
    <name type="scientific">Oidiodendron maius (strain Zn)</name>
    <dbReference type="NCBI Taxonomy" id="913774"/>
    <lineage>
        <taxon>Eukaryota</taxon>
        <taxon>Fungi</taxon>
        <taxon>Dikarya</taxon>
        <taxon>Ascomycota</taxon>
        <taxon>Pezizomycotina</taxon>
        <taxon>Leotiomycetes</taxon>
        <taxon>Leotiomycetes incertae sedis</taxon>
        <taxon>Myxotrichaceae</taxon>
        <taxon>Oidiodendron</taxon>
    </lineage>
</organism>
<protein>
    <recommendedName>
        <fullName evidence="5">Transcription factor domain-containing protein</fullName>
    </recommendedName>
</protein>
<dbReference type="AlphaFoldDB" id="A0A0C3GLM1"/>
<dbReference type="InParanoid" id="A0A0C3GLM1"/>
<reference evidence="3 4" key="1">
    <citation type="submission" date="2014-04" db="EMBL/GenBank/DDBJ databases">
        <authorList>
            <consortium name="DOE Joint Genome Institute"/>
            <person name="Kuo A."/>
            <person name="Martino E."/>
            <person name="Perotto S."/>
            <person name="Kohler A."/>
            <person name="Nagy L.G."/>
            <person name="Floudas D."/>
            <person name="Copeland A."/>
            <person name="Barry K.W."/>
            <person name="Cichocki N."/>
            <person name="Veneault-Fourrey C."/>
            <person name="LaButti K."/>
            <person name="Lindquist E.A."/>
            <person name="Lipzen A."/>
            <person name="Lundell T."/>
            <person name="Morin E."/>
            <person name="Murat C."/>
            <person name="Sun H."/>
            <person name="Tunlid A."/>
            <person name="Henrissat B."/>
            <person name="Grigoriev I.V."/>
            <person name="Hibbett D.S."/>
            <person name="Martin F."/>
            <person name="Nordberg H.P."/>
            <person name="Cantor M.N."/>
            <person name="Hua S.X."/>
        </authorList>
    </citation>
    <scope>NUCLEOTIDE SEQUENCE [LARGE SCALE GENOMIC DNA]</scope>
    <source>
        <strain evidence="3 4">Zn</strain>
    </source>
</reference>